<dbReference type="OrthoDB" id="25887at2759"/>
<feature type="compositionally biased region" description="Basic and acidic residues" evidence="1">
    <location>
        <begin position="131"/>
        <end position="147"/>
    </location>
</feature>
<dbReference type="GO" id="GO:0031468">
    <property type="term" value="P:nuclear membrane reassembly"/>
    <property type="evidence" value="ECO:0007669"/>
    <property type="project" value="TreeGrafter"/>
</dbReference>
<dbReference type="Gene3D" id="1.10.8.10">
    <property type="entry name" value="DNA helicase RuvA subunit, C-terminal domain"/>
    <property type="match status" value="1"/>
</dbReference>
<feature type="compositionally biased region" description="Basic and acidic residues" evidence="1">
    <location>
        <begin position="271"/>
        <end position="288"/>
    </location>
</feature>
<dbReference type="PROSITE" id="PS50033">
    <property type="entry name" value="UBX"/>
    <property type="match status" value="1"/>
</dbReference>
<dbReference type="CDD" id="cd14348">
    <property type="entry name" value="UBA_p47"/>
    <property type="match status" value="1"/>
</dbReference>
<dbReference type="SUPFAM" id="SSF102848">
    <property type="entry name" value="NSFL1 (p97 ATPase) cofactor p47, SEP domain"/>
    <property type="match status" value="1"/>
</dbReference>
<name>A0A7R8HAD3_LEPSM</name>
<dbReference type="PANTHER" id="PTHR23333">
    <property type="entry name" value="UBX DOMAIN CONTAINING PROTEIN"/>
    <property type="match status" value="1"/>
</dbReference>
<organism evidence="2 3">
    <name type="scientific">Lepeophtheirus salmonis</name>
    <name type="common">Salmon louse</name>
    <name type="synonym">Caligus salmonis</name>
    <dbReference type="NCBI Taxonomy" id="72036"/>
    <lineage>
        <taxon>Eukaryota</taxon>
        <taxon>Metazoa</taxon>
        <taxon>Ecdysozoa</taxon>
        <taxon>Arthropoda</taxon>
        <taxon>Crustacea</taxon>
        <taxon>Multicrustacea</taxon>
        <taxon>Hexanauplia</taxon>
        <taxon>Copepoda</taxon>
        <taxon>Siphonostomatoida</taxon>
        <taxon>Caligidae</taxon>
        <taxon>Lepeophtheirus</taxon>
    </lineage>
</organism>
<dbReference type="GO" id="GO:0043130">
    <property type="term" value="F:ubiquitin binding"/>
    <property type="evidence" value="ECO:0007669"/>
    <property type="project" value="TreeGrafter"/>
</dbReference>
<dbReference type="GO" id="GO:0061025">
    <property type="term" value="P:membrane fusion"/>
    <property type="evidence" value="ECO:0007669"/>
    <property type="project" value="TreeGrafter"/>
</dbReference>
<dbReference type="EMBL" id="HG994585">
    <property type="protein sequence ID" value="CAF2965042.1"/>
    <property type="molecule type" value="Genomic_DNA"/>
</dbReference>
<evidence type="ECO:0000313" key="3">
    <source>
        <dbReference type="Proteomes" id="UP000675881"/>
    </source>
</evidence>
<protein>
    <submittedName>
        <fullName evidence="2">SHP1</fullName>
    </submittedName>
</protein>
<sequence length="364" mass="39086">MGGNMASGASESELLAQFQSITGADSDKAKFFLDSAQGQLEMALAAFYDGEPEFESVPSETAPASSASQSFSAGKSNSKKNSYGGNSNIHSLATTMSDEDEDDDDKETGQAFYAGGSSTSGQQILGPPKKGGQDFVKEMFKKAREQGAEVDEDGDSSSLTSRSLNSFGGTGFKLGSNDNDSEVVPSILDDGPLRAYDDPTNREFLSCIMKGKVPLELVREAHGGEVNIKMEDHKHEEFVKPKVSVKPFQGAGHILGSVLPNMEIKSSGSAEDQKNSEGKASEQIKVDDAQPSTSLQVRLSNGTRLVVKLNNTHTVSDLRRYITIARPEYASTSFSLQTTFPNKELINDSENSRDCRTPRSCNSS</sequence>
<dbReference type="CDD" id="cd01770">
    <property type="entry name" value="UBX_UBXN2"/>
    <property type="match status" value="1"/>
</dbReference>
<evidence type="ECO:0000313" key="2">
    <source>
        <dbReference type="EMBL" id="CAF2965042.1"/>
    </source>
</evidence>
<dbReference type="InterPro" id="IPR012989">
    <property type="entry name" value="SEP_domain"/>
</dbReference>
<dbReference type="SMART" id="SM00553">
    <property type="entry name" value="SEP"/>
    <property type="match status" value="1"/>
</dbReference>
<dbReference type="PROSITE" id="PS51399">
    <property type="entry name" value="SEP"/>
    <property type="match status" value="1"/>
</dbReference>
<dbReference type="InterPro" id="IPR029071">
    <property type="entry name" value="Ubiquitin-like_domsf"/>
</dbReference>
<dbReference type="GO" id="GO:0005829">
    <property type="term" value="C:cytosol"/>
    <property type="evidence" value="ECO:0007669"/>
    <property type="project" value="TreeGrafter"/>
</dbReference>
<dbReference type="InterPro" id="IPR001012">
    <property type="entry name" value="UBX_dom"/>
</dbReference>
<dbReference type="GO" id="GO:0007030">
    <property type="term" value="P:Golgi organization"/>
    <property type="evidence" value="ECO:0007669"/>
    <property type="project" value="TreeGrafter"/>
</dbReference>
<dbReference type="GO" id="GO:0043161">
    <property type="term" value="P:proteasome-mediated ubiquitin-dependent protein catabolic process"/>
    <property type="evidence" value="ECO:0007669"/>
    <property type="project" value="TreeGrafter"/>
</dbReference>
<dbReference type="SUPFAM" id="SSF54236">
    <property type="entry name" value="Ubiquitin-like"/>
    <property type="match status" value="1"/>
</dbReference>
<dbReference type="Pfam" id="PF00789">
    <property type="entry name" value="UBX"/>
    <property type="match status" value="1"/>
</dbReference>
<feature type="region of interest" description="Disordered" evidence="1">
    <location>
        <begin position="52"/>
        <end position="180"/>
    </location>
</feature>
<feature type="compositionally biased region" description="Low complexity" evidence="1">
    <location>
        <begin position="156"/>
        <end position="166"/>
    </location>
</feature>
<feature type="compositionally biased region" description="Low complexity" evidence="1">
    <location>
        <begin position="62"/>
        <end position="88"/>
    </location>
</feature>
<dbReference type="SUPFAM" id="SSF46934">
    <property type="entry name" value="UBA-like"/>
    <property type="match status" value="1"/>
</dbReference>
<dbReference type="InterPro" id="IPR036241">
    <property type="entry name" value="NSFL1C_SEP_dom_sf"/>
</dbReference>
<evidence type="ECO:0000256" key="1">
    <source>
        <dbReference type="SAM" id="MobiDB-lite"/>
    </source>
</evidence>
<proteinExistence type="predicted"/>
<dbReference type="Gene3D" id="3.30.420.210">
    <property type="entry name" value="SEP domain"/>
    <property type="match status" value="1"/>
</dbReference>
<dbReference type="PANTHER" id="PTHR23333:SF20">
    <property type="entry name" value="NSFL1 COFACTOR P47"/>
    <property type="match status" value="1"/>
</dbReference>
<dbReference type="Pfam" id="PF08059">
    <property type="entry name" value="SEP"/>
    <property type="match status" value="1"/>
</dbReference>
<dbReference type="AlphaFoldDB" id="A0A7R8HAD3"/>
<dbReference type="Gene3D" id="3.10.20.90">
    <property type="entry name" value="Phosphatidylinositol 3-kinase Catalytic Subunit, Chain A, domain 1"/>
    <property type="match status" value="1"/>
</dbReference>
<dbReference type="InterPro" id="IPR009060">
    <property type="entry name" value="UBA-like_sf"/>
</dbReference>
<accession>A0A7R8HAD3</accession>
<gene>
    <name evidence="2" type="ORF">LSAA_11527</name>
</gene>
<dbReference type="Pfam" id="PF14555">
    <property type="entry name" value="UBA_4"/>
    <property type="match status" value="1"/>
</dbReference>
<reference evidence="2" key="1">
    <citation type="submission" date="2021-02" db="EMBL/GenBank/DDBJ databases">
        <authorList>
            <person name="Bekaert M."/>
        </authorList>
    </citation>
    <scope>NUCLEOTIDE SEQUENCE</scope>
    <source>
        <strain evidence="2">IoA-00</strain>
    </source>
</reference>
<dbReference type="GO" id="GO:0005634">
    <property type="term" value="C:nucleus"/>
    <property type="evidence" value="ECO:0007669"/>
    <property type="project" value="TreeGrafter"/>
</dbReference>
<feature type="compositionally biased region" description="Acidic residues" evidence="1">
    <location>
        <begin position="97"/>
        <end position="106"/>
    </location>
</feature>
<keyword evidence="3" id="KW-1185">Reference proteome</keyword>
<feature type="region of interest" description="Disordered" evidence="1">
    <location>
        <begin position="265"/>
        <end position="294"/>
    </location>
</feature>
<dbReference type="Proteomes" id="UP000675881">
    <property type="component" value="Chromosome 6"/>
</dbReference>
<dbReference type="GO" id="GO:0000045">
    <property type="term" value="P:autophagosome assembly"/>
    <property type="evidence" value="ECO:0007669"/>
    <property type="project" value="TreeGrafter"/>
</dbReference>